<evidence type="ECO:0000259" key="2">
    <source>
        <dbReference type="SMART" id="SM00014"/>
    </source>
</evidence>
<keyword evidence="1" id="KW-1133">Transmembrane helix</keyword>
<dbReference type="PANTHER" id="PTHR14969">
    <property type="entry name" value="SPHINGOSINE-1-PHOSPHATE PHOSPHOHYDROLASE"/>
    <property type="match status" value="1"/>
</dbReference>
<feature type="transmembrane region" description="Helical" evidence="1">
    <location>
        <begin position="7"/>
        <end position="28"/>
    </location>
</feature>
<comment type="caution">
    <text evidence="3">The sequence shown here is derived from an EMBL/GenBank/DDBJ whole genome shotgun (WGS) entry which is preliminary data.</text>
</comment>
<reference evidence="3 4" key="1">
    <citation type="journal article" date="2015" name="Nature">
        <title>rRNA introns, odd ribosomes, and small enigmatic genomes across a large radiation of phyla.</title>
        <authorList>
            <person name="Brown C.T."/>
            <person name="Hug L.A."/>
            <person name="Thomas B.C."/>
            <person name="Sharon I."/>
            <person name="Castelle C.J."/>
            <person name="Singh A."/>
            <person name="Wilkins M.J."/>
            <person name="Williams K.H."/>
            <person name="Banfield J.F."/>
        </authorList>
    </citation>
    <scope>NUCLEOTIDE SEQUENCE [LARGE SCALE GENOMIC DNA]</scope>
</reference>
<dbReference type="InterPro" id="IPR000326">
    <property type="entry name" value="PAP2/HPO"/>
</dbReference>
<dbReference type="SMART" id="SM00014">
    <property type="entry name" value="acidPPc"/>
    <property type="match status" value="1"/>
</dbReference>
<dbReference type="Gene3D" id="1.20.144.10">
    <property type="entry name" value="Phosphatidic acid phosphatase type 2/haloperoxidase"/>
    <property type="match status" value="1"/>
</dbReference>
<name>A0A0G0GG90_9BACT</name>
<protein>
    <submittedName>
        <fullName evidence="3">Phosphoesterase PA-phosphatase related protein</fullName>
    </submittedName>
</protein>
<feature type="transmembrane region" description="Helical" evidence="1">
    <location>
        <begin position="48"/>
        <end position="68"/>
    </location>
</feature>
<accession>A0A0G0GG90</accession>
<dbReference type="EMBL" id="LBTA01000050">
    <property type="protein sequence ID" value="KKQ30108.1"/>
    <property type="molecule type" value="Genomic_DNA"/>
</dbReference>
<dbReference type="PANTHER" id="PTHR14969:SF13">
    <property type="entry name" value="AT30094P"/>
    <property type="match status" value="1"/>
</dbReference>
<evidence type="ECO:0000256" key="1">
    <source>
        <dbReference type="SAM" id="Phobius"/>
    </source>
</evidence>
<dbReference type="SUPFAM" id="SSF48317">
    <property type="entry name" value="Acid phosphatase/Vanadium-dependent haloperoxidase"/>
    <property type="match status" value="1"/>
</dbReference>
<dbReference type="AlphaFoldDB" id="A0A0G0GG90"/>
<organism evidence="3 4">
    <name type="scientific">Candidatus Nomurabacteria bacterium GW2011_GWA1_37_20</name>
    <dbReference type="NCBI Taxonomy" id="1618729"/>
    <lineage>
        <taxon>Bacteria</taxon>
        <taxon>Candidatus Nomuraibacteriota</taxon>
    </lineage>
</organism>
<dbReference type="CDD" id="cd01610">
    <property type="entry name" value="PAP2_like"/>
    <property type="match status" value="1"/>
</dbReference>
<feature type="transmembrane region" description="Helical" evidence="1">
    <location>
        <begin position="97"/>
        <end position="113"/>
    </location>
</feature>
<feature type="transmembrane region" description="Helical" evidence="1">
    <location>
        <begin position="73"/>
        <end position="91"/>
    </location>
</feature>
<dbReference type="InterPro" id="IPR036938">
    <property type="entry name" value="PAP2/HPO_sf"/>
</dbReference>
<gene>
    <name evidence="3" type="ORF">US45_C0050G0005</name>
</gene>
<keyword evidence="1" id="KW-0812">Transmembrane</keyword>
<proteinExistence type="predicted"/>
<keyword evidence="1" id="KW-0472">Membrane</keyword>
<evidence type="ECO:0000313" key="4">
    <source>
        <dbReference type="Proteomes" id="UP000034701"/>
    </source>
</evidence>
<dbReference type="Pfam" id="PF01569">
    <property type="entry name" value="PAP2"/>
    <property type="match status" value="1"/>
</dbReference>
<dbReference type="Proteomes" id="UP000034701">
    <property type="component" value="Unassembled WGS sequence"/>
</dbReference>
<sequence length="117" mass="12983">MEKWREFFLVCVSGGLAWGLAKILKILIHTQRPFDIFPQVQSLFVETGYAFPSGHTAVASAVAFALFFTNKKVGYVFMFFALLIGFARIIAGVHFPIDILGGFILGALIAYFVKRSS</sequence>
<feature type="domain" description="Phosphatidic acid phosphatase type 2/haloperoxidase" evidence="2">
    <location>
        <begin position="8"/>
        <end position="114"/>
    </location>
</feature>
<evidence type="ECO:0000313" key="3">
    <source>
        <dbReference type="EMBL" id="KKQ30108.1"/>
    </source>
</evidence>